<keyword evidence="1" id="KW-0812">Transmembrane</keyword>
<dbReference type="RefSeq" id="WP_020214075.1">
    <property type="nucleotide sequence ID" value="NZ_JRLX01000025.1"/>
</dbReference>
<dbReference type="EMBL" id="JRLX01000025">
    <property type="protein sequence ID" value="KGO85253.1"/>
    <property type="molecule type" value="Genomic_DNA"/>
</dbReference>
<protein>
    <submittedName>
        <fullName evidence="2">Uncharacterized protein</fullName>
    </submittedName>
</protein>
<comment type="caution">
    <text evidence="2">The sequence shown here is derived from an EMBL/GenBank/DDBJ whole genome shotgun (WGS) entry which is preliminary data.</text>
</comment>
<keyword evidence="1" id="KW-1133">Transmembrane helix</keyword>
<name>A0A0A2M1D3_9FLAO</name>
<feature type="transmembrane region" description="Helical" evidence="1">
    <location>
        <begin position="44"/>
        <end position="65"/>
    </location>
</feature>
<organism evidence="2 3">
    <name type="scientific">Flavobacterium rivuli WB 3.3-2 = DSM 21788</name>
    <dbReference type="NCBI Taxonomy" id="1121895"/>
    <lineage>
        <taxon>Bacteria</taxon>
        <taxon>Pseudomonadati</taxon>
        <taxon>Bacteroidota</taxon>
        <taxon>Flavobacteriia</taxon>
        <taxon>Flavobacteriales</taxon>
        <taxon>Flavobacteriaceae</taxon>
        <taxon>Flavobacterium</taxon>
    </lineage>
</organism>
<evidence type="ECO:0000313" key="2">
    <source>
        <dbReference type="EMBL" id="KGO85253.1"/>
    </source>
</evidence>
<proteinExistence type="predicted"/>
<sequence>MTSKERLSKIFLPFIIITAISLISFSIIYYRYVVAQEPDIDRGFANLGLPALYLIPFQIVLLVWFAKNFRAPKRGLLSFFFLIYSFSIFPVITVLPIIRKISMPIVSVKNVYSIEDTNVHFYKILDFYIDTTKIGETYTFTAESRRHGKEYYAMNVGFAALIKQKNANGSKYTYWCYEQYNKNTDSRNVAPDFLEVYKQQCRVDYIRYTKTENIKYFEKIPERWINGTTLEAINDSSNRSNKPIIVLIPHNETIGKENLKQTFYFIAALLAQIGFWLLVTFKSLPKTPQKT</sequence>
<evidence type="ECO:0000313" key="3">
    <source>
        <dbReference type="Proteomes" id="UP000030152"/>
    </source>
</evidence>
<evidence type="ECO:0000256" key="1">
    <source>
        <dbReference type="SAM" id="Phobius"/>
    </source>
</evidence>
<feature type="transmembrane region" description="Helical" evidence="1">
    <location>
        <begin position="77"/>
        <end position="98"/>
    </location>
</feature>
<keyword evidence="1" id="KW-0472">Membrane</keyword>
<reference evidence="2 3" key="1">
    <citation type="submission" date="2013-09" db="EMBL/GenBank/DDBJ databases">
        <authorList>
            <person name="Zeng Z."/>
            <person name="Chen C."/>
        </authorList>
    </citation>
    <scope>NUCLEOTIDE SEQUENCE [LARGE SCALE GENOMIC DNA]</scope>
    <source>
        <strain evidence="2 3">WB 3.3-2</strain>
    </source>
</reference>
<accession>A0A0A2M1D3</accession>
<feature type="transmembrane region" description="Helical" evidence="1">
    <location>
        <begin position="12"/>
        <end position="32"/>
    </location>
</feature>
<dbReference type="Proteomes" id="UP000030152">
    <property type="component" value="Unassembled WGS sequence"/>
</dbReference>
<dbReference type="AlphaFoldDB" id="A0A0A2M1D3"/>
<gene>
    <name evidence="2" type="ORF">Q765_17320</name>
</gene>
<feature type="transmembrane region" description="Helical" evidence="1">
    <location>
        <begin position="263"/>
        <end position="281"/>
    </location>
</feature>
<keyword evidence="3" id="KW-1185">Reference proteome</keyword>